<evidence type="ECO:0000313" key="1">
    <source>
        <dbReference type="EMBL" id="MBB5774337.1"/>
    </source>
</evidence>
<sequence>MATGSEKPKLPPEDVTVSADTMVGKTVTLRSSTVARVEARTGSRGFSAYVDGAVARQLAMDDIQDVLDGATTWLGPVSDETIAEAEQAWRESERWRRE</sequence>
<dbReference type="RefSeq" id="WP_185068200.1">
    <property type="nucleotide sequence ID" value="NZ_JACHMB010000001.1"/>
</dbReference>
<keyword evidence="2" id="KW-1185">Reference proteome</keyword>
<dbReference type="Proteomes" id="UP000579153">
    <property type="component" value="Unassembled WGS sequence"/>
</dbReference>
<protein>
    <submittedName>
        <fullName evidence="1">Uncharacterized protein</fullName>
    </submittedName>
</protein>
<accession>A0A7W9FZD9</accession>
<dbReference type="EMBL" id="JACHMB010000001">
    <property type="protein sequence ID" value="MBB5774337.1"/>
    <property type="molecule type" value="Genomic_DNA"/>
</dbReference>
<proteinExistence type="predicted"/>
<reference evidence="1 2" key="1">
    <citation type="submission" date="2020-08" db="EMBL/GenBank/DDBJ databases">
        <title>Sequencing the genomes of 1000 actinobacteria strains.</title>
        <authorList>
            <person name="Klenk H.-P."/>
        </authorList>
    </citation>
    <scope>NUCLEOTIDE SEQUENCE [LARGE SCALE GENOMIC DNA]</scope>
    <source>
        <strain evidence="1 2">DSM 45507</strain>
    </source>
</reference>
<evidence type="ECO:0000313" key="2">
    <source>
        <dbReference type="Proteomes" id="UP000579153"/>
    </source>
</evidence>
<name>A0A7W9FZD9_9ACTN</name>
<organism evidence="1 2">
    <name type="scientific">Nonomuraea jabiensis</name>
    <dbReference type="NCBI Taxonomy" id="882448"/>
    <lineage>
        <taxon>Bacteria</taxon>
        <taxon>Bacillati</taxon>
        <taxon>Actinomycetota</taxon>
        <taxon>Actinomycetes</taxon>
        <taxon>Streptosporangiales</taxon>
        <taxon>Streptosporangiaceae</taxon>
        <taxon>Nonomuraea</taxon>
    </lineage>
</organism>
<gene>
    <name evidence="1" type="ORF">HD596_001093</name>
</gene>
<dbReference type="AlphaFoldDB" id="A0A7W9FZD9"/>
<comment type="caution">
    <text evidence="1">The sequence shown here is derived from an EMBL/GenBank/DDBJ whole genome shotgun (WGS) entry which is preliminary data.</text>
</comment>